<gene>
    <name evidence="1" type="ORF">ACFQSB_00310</name>
</gene>
<dbReference type="RefSeq" id="WP_380823655.1">
    <property type="nucleotide sequence ID" value="NZ_JBHTCG010000001.1"/>
</dbReference>
<comment type="caution">
    <text evidence="1">The sequence shown here is derived from an EMBL/GenBank/DDBJ whole genome shotgun (WGS) entry which is preliminary data.</text>
</comment>
<evidence type="ECO:0000313" key="2">
    <source>
        <dbReference type="Proteomes" id="UP001596496"/>
    </source>
</evidence>
<organism evidence="1 2">
    <name type="scientific">Sphaerisporangium rhizosphaerae</name>
    <dbReference type="NCBI Taxonomy" id="2269375"/>
    <lineage>
        <taxon>Bacteria</taxon>
        <taxon>Bacillati</taxon>
        <taxon>Actinomycetota</taxon>
        <taxon>Actinomycetes</taxon>
        <taxon>Streptosporangiales</taxon>
        <taxon>Streptosporangiaceae</taxon>
        <taxon>Sphaerisporangium</taxon>
    </lineage>
</organism>
<accession>A0ABW2NV16</accession>
<protein>
    <submittedName>
        <fullName evidence="1">Uncharacterized protein</fullName>
    </submittedName>
</protein>
<reference evidence="2" key="1">
    <citation type="journal article" date="2019" name="Int. J. Syst. Evol. Microbiol.">
        <title>The Global Catalogue of Microorganisms (GCM) 10K type strain sequencing project: providing services to taxonomists for standard genome sequencing and annotation.</title>
        <authorList>
            <consortium name="The Broad Institute Genomics Platform"/>
            <consortium name="The Broad Institute Genome Sequencing Center for Infectious Disease"/>
            <person name="Wu L."/>
            <person name="Ma J."/>
        </authorList>
    </citation>
    <scope>NUCLEOTIDE SEQUENCE [LARGE SCALE GENOMIC DNA]</scope>
    <source>
        <strain evidence="2">CECT 7649</strain>
    </source>
</reference>
<evidence type="ECO:0000313" key="1">
    <source>
        <dbReference type="EMBL" id="MFC7380622.1"/>
    </source>
</evidence>
<dbReference type="EMBL" id="JBHTCG010000001">
    <property type="protein sequence ID" value="MFC7380622.1"/>
    <property type="molecule type" value="Genomic_DNA"/>
</dbReference>
<proteinExistence type="predicted"/>
<keyword evidence="2" id="KW-1185">Reference proteome</keyword>
<name>A0ABW2NV16_9ACTN</name>
<dbReference type="Proteomes" id="UP001596496">
    <property type="component" value="Unassembled WGS sequence"/>
</dbReference>
<sequence length="51" mass="5763">MITSLCSSPRERYEPAFFSAVRPYMRAIEEMQHHLLTDVAGPGNAAEQEQP</sequence>